<keyword evidence="5" id="KW-0539">Nucleus</keyword>
<sequence length="111" mass="12041">PRPARCSSDPPGLRPPPPRSSPAQLRPPPPLTSAPPGSVRHRPACTSPPLHRSHRSPMALKKTPKGKSGYFGVRQKPFGNFGVKFSDAGRRWWIGTYPSAHEATRASDMAV</sequence>
<evidence type="ECO:0000256" key="2">
    <source>
        <dbReference type="ARBA" id="ARBA00023015"/>
    </source>
</evidence>
<dbReference type="GO" id="GO:0005634">
    <property type="term" value="C:nucleus"/>
    <property type="evidence" value="ECO:0007669"/>
    <property type="project" value="UniProtKB-SubCell"/>
</dbReference>
<evidence type="ECO:0000256" key="4">
    <source>
        <dbReference type="ARBA" id="ARBA00023163"/>
    </source>
</evidence>
<evidence type="ECO:0000313" key="9">
    <source>
        <dbReference type="Proteomes" id="UP000015106"/>
    </source>
</evidence>
<protein>
    <recommendedName>
        <fullName evidence="7">AP2/ERF domain-containing protein</fullName>
    </recommendedName>
</protein>
<keyword evidence="9" id="KW-1185">Reference proteome</keyword>
<dbReference type="AlphaFoldDB" id="A0A8R7Q666"/>
<feature type="region of interest" description="Disordered" evidence="6">
    <location>
        <begin position="1"/>
        <end position="76"/>
    </location>
</feature>
<comment type="subcellular location">
    <subcellularLocation>
        <location evidence="1">Nucleus</location>
    </subcellularLocation>
</comment>
<keyword evidence="3" id="KW-0238">DNA-binding</keyword>
<keyword evidence="2" id="KW-0805">Transcription regulation</keyword>
<dbReference type="Proteomes" id="UP000015106">
    <property type="component" value="Chromosome 4"/>
</dbReference>
<dbReference type="InterPro" id="IPR001471">
    <property type="entry name" value="AP2/ERF_dom"/>
</dbReference>
<name>A0A8R7Q666_TRIUA</name>
<dbReference type="Gramene" id="TuG1812G0400003374.01.T01">
    <property type="protein sequence ID" value="TuG1812G0400003374.01.T01"/>
    <property type="gene ID" value="TuG1812G0400003374.01"/>
</dbReference>
<feature type="compositionally biased region" description="Pro residues" evidence="6">
    <location>
        <begin position="12"/>
        <end position="33"/>
    </location>
</feature>
<feature type="domain" description="AP2/ERF" evidence="7">
    <location>
        <begin position="69"/>
        <end position="111"/>
    </location>
</feature>
<dbReference type="Gene3D" id="3.30.730.10">
    <property type="entry name" value="AP2/ERF domain"/>
    <property type="match status" value="1"/>
</dbReference>
<reference evidence="8" key="2">
    <citation type="submission" date="2018-03" db="EMBL/GenBank/DDBJ databases">
        <title>The Triticum urartu genome reveals the dynamic nature of wheat genome evolution.</title>
        <authorList>
            <person name="Ling H."/>
            <person name="Ma B."/>
            <person name="Shi X."/>
            <person name="Liu H."/>
            <person name="Dong L."/>
            <person name="Sun H."/>
            <person name="Cao Y."/>
            <person name="Gao Q."/>
            <person name="Zheng S."/>
            <person name="Li Y."/>
            <person name="Yu Y."/>
            <person name="Du H."/>
            <person name="Qi M."/>
            <person name="Li Y."/>
            <person name="Yu H."/>
            <person name="Cui Y."/>
            <person name="Wang N."/>
            <person name="Chen C."/>
            <person name="Wu H."/>
            <person name="Zhao Y."/>
            <person name="Zhang J."/>
            <person name="Li Y."/>
            <person name="Zhou W."/>
            <person name="Zhang B."/>
            <person name="Hu W."/>
            <person name="Eijk M."/>
            <person name="Tang J."/>
            <person name="Witsenboer H."/>
            <person name="Zhao S."/>
            <person name="Li Z."/>
            <person name="Zhang A."/>
            <person name="Wang D."/>
            <person name="Liang C."/>
        </authorList>
    </citation>
    <scope>NUCLEOTIDE SEQUENCE [LARGE SCALE GENOMIC DNA]</scope>
    <source>
        <strain evidence="8">cv. G1812</strain>
    </source>
</reference>
<evidence type="ECO:0000259" key="7">
    <source>
        <dbReference type="PROSITE" id="PS51032"/>
    </source>
</evidence>
<dbReference type="PROSITE" id="PS51032">
    <property type="entry name" value="AP2_ERF"/>
    <property type="match status" value="1"/>
</dbReference>
<evidence type="ECO:0000256" key="6">
    <source>
        <dbReference type="SAM" id="MobiDB-lite"/>
    </source>
</evidence>
<evidence type="ECO:0000256" key="5">
    <source>
        <dbReference type="ARBA" id="ARBA00023242"/>
    </source>
</evidence>
<evidence type="ECO:0000313" key="8">
    <source>
        <dbReference type="EnsemblPlants" id="TuG1812G0400003374.01.T01"/>
    </source>
</evidence>
<reference evidence="9" key="1">
    <citation type="journal article" date="2013" name="Nature">
        <title>Draft genome of the wheat A-genome progenitor Triticum urartu.</title>
        <authorList>
            <person name="Ling H.Q."/>
            <person name="Zhao S."/>
            <person name="Liu D."/>
            <person name="Wang J."/>
            <person name="Sun H."/>
            <person name="Zhang C."/>
            <person name="Fan H."/>
            <person name="Li D."/>
            <person name="Dong L."/>
            <person name="Tao Y."/>
            <person name="Gao C."/>
            <person name="Wu H."/>
            <person name="Li Y."/>
            <person name="Cui Y."/>
            <person name="Guo X."/>
            <person name="Zheng S."/>
            <person name="Wang B."/>
            <person name="Yu K."/>
            <person name="Liang Q."/>
            <person name="Yang W."/>
            <person name="Lou X."/>
            <person name="Chen J."/>
            <person name="Feng M."/>
            <person name="Jian J."/>
            <person name="Zhang X."/>
            <person name="Luo G."/>
            <person name="Jiang Y."/>
            <person name="Liu J."/>
            <person name="Wang Z."/>
            <person name="Sha Y."/>
            <person name="Zhang B."/>
            <person name="Wu H."/>
            <person name="Tang D."/>
            <person name="Shen Q."/>
            <person name="Xue P."/>
            <person name="Zou S."/>
            <person name="Wang X."/>
            <person name="Liu X."/>
            <person name="Wang F."/>
            <person name="Yang Y."/>
            <person name="An X."/>
            <person name="Dong Z."/>
            <person name="Zhang K."/>
            <person name="Zhang X."/>
            <person name="Luo M.C."/>
            <person name="Dvorak J."/>
            <person name="Tong Y."/>
            <person name="Wang J."/>
            <person name="Yang H."/>
            <person name="Li Z."/>
            <person name="Wang D."/>
            <person name="Zhang A."/>
            <person name="Wang J."/>
        </authorList>
    </citation>
    <scope>NUCLEOTIDE SEQUENCE</scope>
    <source>
        <strain evidence="9">cv. G1812</strain>
    </source>
</reference>
<evidence type="ECO:0000256" key="1">
    <source>
        <dbReference type="ARBA" id="ARBA00004123"/>
    </source>
</evidence>
<dbReference type="InterPro" id="IPR036955">
    <property type="entry name" value="AP2/ERF_dom_sf"/>
</dbReference>
<dbReference type="SUPFAM" id="SSF54171">
    <property type="entry name" value="DNA-binding domain"/>
    <property type="match status" value="1"/>
</dbReference>
<accession>A0A8R7Q666</accession>
<keyword evidence="4" id="KW-0804">Transcription</keyword>
<evidence type="ECO:0000256" key="3">
    <source>
        <dbReference type="ARBA" id="ARBA00023125"/>
    </source>
</evidence>
<dbReference type="GO" id="GO:0003677">
    <property type="term" value="F:DNA binding"/>
    <property type="evidence" value="ECO:0007669"/>
    <property type="project" value="UniProtKB-KW"/>
</dbReference>
<dbReference type="EnsemblPlants" id="TuG1812G0400003374.01.T01">
    <property type="protein sequence ID" value="TuG1812G0400003374.01.T01"/>
    <property type="gene ID" value="TuG1812G0400003374.01"/>
</dbReference>
<organism evidence="8 9">
    <name type="scientific">Triticum urartu</name>
    <name type="common">Red wild einkorn</name>
    <name type="synonym">Crithodium urartu</name>
    <dbReference type="NCBI Taxonomy" id="4572"/>
    <lineage>
        <taxon>Eukaryota</taxon>
        <taxon>Viridiplantae</taxon>
        <taxon>Streptophyta</taxon>
        <taxon>Embryophyta</taxon>
        <taxon>Tracheophyta</taxon>
        <taxon>Spermatophyta</taxon>
        <taxon>Magnoliopsida</taxon>
        <taxon>Liliopsida</taxon>
        <taxon>Poales</taxon>
        <taxon>Poaceae</taxon>
        <taxon>BOP clade</taxon>
        <taxon>Pooideae</taxon>
        <taxon>Triticodae</taxon>
        <taxon>Triticeae</taxon>
        <taxon>Triticinae</taxon>
        <taxon>Triticum</taxon>
    </lineage>
</organism>
<dbReference type="InterPro" id="IPR016177">
    <property type="entry name" value="DNA-bd_dom_sf"/>
</dbReference>
<proteinExistence type="predicted"/>
<reference evidence="8" key="3">
    <citation type="submission" date="2022-06" db="UniProtKB">
        <authorList>
            <consortium name="EnsemblPlants"/>
        </authorList>
    </citation>
    <scope>IDENTIFICATION</scope>
</reference>
<dbReference type="GO" id="GO:0003700">
    <property type="term" value="F:DNA-binding transcription factor activity"/>
    <property type="evidence" value="ECO:0007669"/>
    <property type="project" value="InterPro"/>
</dbReference>